<dbReference type="Gramene" id="MELO3C030394.2.1">
    <property type="protein sequence ID" value="MELO3C030394.2.1"/>
    <property type="gene ID" value="MELO3C030394.2"/>
</dbReference>
<protein>
    <submittedName>
        <fullName evidence="1">Uncharacterized protein</fullName>
    </submittedName>
</protein>
<evidence type="ECO:0000313" key="1">
    <source>
        <dbReference type="EnsemblPlants" id="MELO3C030394.2.1"/>
    </source>
</evidence>
<reference evidence="1" key="1">
    <citation type="submission" date="2023-03" db="UniProtKB">
        <authorList>
            <consortium name="EnsemblPlants"/>
        </authorList>
    </citation>
    <scope>IDENTIFICATION</scope>
</reference>
<organism evidence="1">
    <name type="scientific">Cucumis melo</name>
    <name type="common">Muskmelon</name>
    <dbReference type="NCBI Taxonomy" id="3656"/>
    <lineage>
        <taxon>Eukaryota</taxon>
        <taxon>Viridiplantae</taxon>
        <taxon>Streptophyta</taxon>
        <taxon>Embryophyta</taxon>
        <taxon>Tracheophyta</taxon>
        <taxon>Spermatophyta</taxon>
        <taxon>Magnoliopsida</taxon>
        <taxon>eudicotyledons</taxon>
        <taxon>Gunneridae</taxon>
        <taxon>Pentapetalae</taxon>
        <taxon>rosids</taxon>
        <taxon>fabids</taxon>
        <taxon>Cucurbitales</taxon>
        <taxon>Cucurbitaceae</taxon>
        <taxon>Benincaseae</taxon>
        <taxon>Cucumis</taxon>
    </lineage>
</organism>
<name>A0A9I9E8X3_CUCME</name>
<sequence>MNGNQRNIGKHEDKEKESWIEKLLIGSKTLRIEHEFLLHSATTHSITFYQTPQMNEFVCSKSIFYSES</sequence>
<dbReference type="AlphaFoldDB" id="A0A9I9E8X3"/>
<dbReference type="EnsemblPlants" id="MELO3C030394.2.1">
    <property type="protein sequence ID" value="MELO3C030394.2.1"/>
    <property type="gene ID" value="MELO3C030394.2"/>
</dbReference>
<proteinExistence type="predicted"/>
<accession>A0A9I9E8X3</accession>